<dbReference type="InParanoid" id="B8CBD5"/>
<dbReference type="HOGENOM" id="CLU_1108972_0_0_1"/>
<accession>B8CBD5</accession>
<reference evidence="2 3" key="2">
    <citation type="journal article" date="2008" name="Nature">
        <title>The Phaeodactylum genome reveals the evolutionary history of diatom genomes.</title>
        <authorList>
            <person name="Bowler C."/>
            <person name="Allen A.E."/>
            <person name="Badger J.H."/>
            <person name="Grimwood J."/>
            <person name="Jabbari K."/>
            <person name="Kuo A."/>
            <person name="Maheswari U."/>
            <person name="Martens C."/>
            <person name="Maumus F."/>
            <person name="Otillar R.P."/>
            <person name="Rayko E."/>
            <person name="Salamov A."/>
            <person name="Vandepoele K."/>
            <person name="Beszteri B."/>
            <person name="Gruber A."/>
            <person name="Heijde M."/>
            <person name="Katinka M."/>
            <person name="Mock T."/>
            <person name="Valentin K."/>
            <person name="Verret F."/>
            <person name="Berges J.A."/>
            <person name="Brownlee C."/>
            <person name="Cadoret J.P."/>
            <person name="Chiovitti A."/>
            <person name="Choi C.J."/>
            <person name="Coesel S."/>
            <person name="De Martino A."/>
            <person name="Detter J.C."/>
            <person name="Durkin C."/>
            <person name="Falciatore A."/>
            <person name="Fournet J."/>
            <person name="Haruta M."/>
            <person name="Huysman M.J."/>
            <person name="Jenkins B.D."/>
            <person name="Jiroutova K."/>
            <person name="Jorgensen R.E."/>
            <person name="Joubert Y."/>
            <person name="Kaplan A."/>
            <person name="Kroger N."/>
            <person name="Kroth P.G."/>
            <person name="La Roche J."/>
            <person name="Lindquist E."/>
            <person name="Lommer M."/>
            <person name="Martin-Jezequel V."/>
            <person name="Lopez P.J."/>
            <person name="Lucas S."/>
            <person name="Mangogna M."/>
            <person name="McGinnis K."/>
            <person name="Medlin L.K."/>
            <person name="Montsant A."/>
            <person name="Oudot-Le Secq M.P."/>
            <person name="Napoli C."/>
            <person name="Obornik M."/>
            <person name="Parker M.S."/>
            <person name="Petit J.L."/>
            <person name="Porcel B.M."/>
            <person name="Poulsen N."/>
            <person name="Robison M."/>
            <person name="Rychlewski L."/>
            <person name="Rynearson T.A."/>
            <person name="Schmutz J."/>
            <person name="Shapiro H."/>
            <person name="Siaut M."/>
            <person name="Stanley M."/>
            <person name="Sussman M.R."/>
            <person name="Taylor A.R."/>
            <person name="Vardi A."/>
            <person name="von Dassow P."/>
            <person name="Vyverman W."/>
            <person name="Willis A."/>
            <person name="Wyrwicz L.S."/>
            <person name="Rokhsar D.S."/>
            <person name="Weissenbach J."/>
            <person name="Armbrust E.V."/>
            <person name="Green B.R."/>
            <person name="Van de Peer Y."/>
            <person name="Grigoriev I.V."/>
        </authorList>
    </citation>
    <scope>NUCLEOTIDE SEQUENCE [LARGE SCALE GENOMIC DNA]</scope>
    <source>
        <strain evidence="2 3">CCMP1335</strain>
    </source>
</reference>
<protein>
    <submittedName>
        <fullName evidence="2">Uncharacterized protein</fullName>
    </submittedName>
</protein>
<feature type="region of interest" description="Disordered" evidence="1">
    <location>
        <begin position="188"/>
        <end position="223"/>
    </location>
</feature>
<dbReference type="GeneID" id="7445763"/>
<keyword evidence="3" id="KW-1185">Reference proteome</keyword>
<dbReference type="RefSeq" id="XP_002293564.1">
    <property type="nucleotide sequence ID" value="XM_002293528.1"/>
</dbReference>
<evidence type="ECO:0000313" key="3">
    <source>
        <dbReference type="Proteomes" id="UP000001449"/>
    </source>
</evidence>
<gene>
    <name evidence="2" type="ORF">THAPSDRAFT_24657</name>
</gene>
<dbReference type="KEGG" id="tps:THAPSDRAFT_24657"/>
<evidence type="ECO:0000256" key="1">
    <source>
        <dbReference type="SAM" id="MobiDB-lite"/>
    </source>
</evidence>
<feature type="compositionally biased region" description="Low complexity" evidence="1">
    <location>
        <begin position="58"/>
        <end position="72"/>
    </location>
</feature>
<reference evidence="2 3" key="1">
    <citation type="journal article" date="2004" name="Science">
        <title>The genome of the diatom Thalassiosira pseudonana: ecology, evolution, and metabolism.</title>
        <authorList>
            <person name="Armbrust E.V."/>
            <person name="Berges J.A."/>
            <person name="Bowler C."/>
            <person name="Green B.R."/>
            <person name="Martinez D."/>
            <person name="Putnam N.H."/>
            <person name="Zhou S."/>
            <person name="Allen A.E."/>
            <person name="Apt K.E."/>
            <person name="Bechner M."/>
            <person name="Brzezinski M.A."/>
            <person name="Chaal B.K."/>
            <person name="Chiovitti A."/>
            <person name="Davis A.K."/>
            <person name="Demarest M.S."/>
            <person name="Detter J.C."/>
            <person name="Glavina T."/>
            <person name="Goodstein D."/>
            <person name="Hadi M.Z."/>
            <person name="Hellsten U."/>
            <person name="Hildebrand M."/>
            <person name="Jenkins B.D."/>
            <person name="Jurka J."/>
            <person name="Kapitonov V.V."/>
            <person name="Kroger N."/>
            <person name="Lau W.W."/>
            <person name="Lane T.W."/>
            <person name="Larimer F.W."/>
            <person name="Lippmeier J.C."/>
            <person name="Lucas S."/>
            <person name="Medina M."/>
            <person name="Montsant A."/>
            <person name="Obornik M."/>
            <person name="Parker M.S."/>
            <person name="Palenik B."/>
            <person name="Pazour G.J."/>
            <person name="Richardson P.M."/>
            <person name="Rynearson T.A."/>
            <person name="Saito M.A."/>
            <person name="Schwartz D.C."/>
            <person name="Thamatrakoln K."/>
            <person name="Valentin K."/>
            <person name="Vardi A."/>
            <person name="Wilkerson F.P."/>
            <person name="Rokhsar D.S."/>
        </authorList>
    </citation>
    <scope>NUCLEOTIDE SEQUENCE [LARGE SCALE GENOMIC DNA]</scope>
    <source>
        <strain evidence="2 3">CCMP1335</strain>
    </source>
</reference>
<feature type="compositionally biased region" description="Low complexity" evidence="1">
    <location>
        <begin position="188"/>
        <end position="199"/>
    </location>
</feature>
<dbReference type="AlphaFoldDB" id="B8CBD5"/>
<sequence length="251" mass="27021">MASAFTPVYSTPGPSPHLVGDNSNTVQSRSKRTRQSSTLGGLLFQVDEGNEDQPDHISTSASEASSRNSQNSEPPLLDFIGHACMASTWFTSCFPCAVVDINDGDDNVADKLTRASAMNVMYGAMDEPEVYQVPSTNIEEDVVGDENALYIHLPGQQQSDVVEESEPVAGKDMATISLNAVDAAPTTAQTTTASAVPVSRGRSGIMDNRSEVSVPTGKNQQSTFEAQARKRFQLKPRSMKKMFGKKHQAEC</sequence>
<dbReference type="PaxDb" id="35128-Thaps24657"/>
<feature type="compositionally biased region" description="Polar residues" evidence="1">
    <location>
        <begin position="211"/>
        <end position="223"/>
    </location>
</feature>
<name>B8CBD5_THAPS</name>
<dbReference type="Proteomes" id="UP000001449">
    <property type="component" value="Chromosome 13"/>
</dbReference>
<proteinExistence type="predicted"/>
<evidence type="ECO:0000313" key="2">
    <source>
        <dbReference type="EMBL" id="EED89300.1"/>
    </source>
</evidence>
<dbReference type="EMBL" id="CM000648">
    <property type="protein sequence ID" value="EED89300.1"/>
    <property type="molecule type" value="Genomic_DNA"/>
</dbReference>
<organism evidence="2 3">
    <name type="scientific">Thalassiosira pseudonana</name>
    <name type="common">Marine diatom</name>
    <name type="synonym">Cyclotella nana</name>
    <dbReference type="NCBI Taxonomy" id="35128"/>
    <lineage>
        <taxon>Eukaryota</taxon>
        <taxon>Sar</taxon>
        <taxon>Stramenopiles</taxon>
        <taxon>Ochrophyta</taxon>
        <taxon>Bacillariophyta</taxon>
        <taxon>Coscinodiscophyceae</taxon>
        <taxon>Thalassiosirophycidae</taxon>
        <taxon>Thalassiosirales</taxon>
        <taxon>Thalassiosiraceae</taxon>
        <taxon>Thalassiosira</taxon>
    </lineage>
</organism>
<feature type="region of interest" description="Disordered" evidence="1">
    <location>
        <begin position="1"/>
        <end position="72"/>
    </location>
</feature>